<keyword evidence="19" id="KW-1185">Reference proteome</keyword>
<dbReference type="InterPro" id="IPR003660">
    <property type="entry name" value="HAMP_dom"/>
</dbReference>
<evidence type="ECO:0000256" key="12">
    <source>
        <dbReference type="ARBA" id="ARBA00022989"/>
    </source>
</evidence>
<dbReference type="Gene3D" id="6.10.340.10">
    <property type="match status" value="1"/>
</dbReference>
<dbReference type="Gene3D" id="3.30.450.300">
    <property type="entry name" value="Sensor histidine kinase RisS, periplasmic domain"/>
    <property type="match status" value="1"/>
</dbReference>
<keyword evidence="4" id="KW-1003">Cell membrane</keyword>
<dbReference type="InterPro" id="IPR003661">
    <property type="entry name" value="HisK_dim/P_dom"/>
</dbReference>
<dbReference type="Proteomes" id="UP001165395">
    <property type="component" value="Unassembled WGS sequence"/>
</dbReference>
<dbReference type="InterPro" id="IPR036097">
    <property type="entry name" value="HisK_dim/P_sf"/>
</dbReference>
<dbReference type="Gene3D" id="3.30.565.10">
    <property type="entry name" value="Histidine kinase-like ATPase, C-terminal domain"/>
    <property type="match status" value="1"/>
</dbReference>
<keyword evidence="9" id="KW-0547">Nucleotide-binding</keyword>
<dbReference type="SUPFAM" id="SSF47384">
    <property type="entry name" value="Homodimeric domain of signal transducing histidine kinase"/>
    <property type="match status" value="1"/>
</dbReference>
<dbReference type="Pfam" id="PF02518">
    <property type="entry name" value="HATPase_c"/>
    <property type="match status" value="1"/>
</dbReference>
<dbReference type="PROSITE" id="PS50109">
    <property type="entry name" value="HIS_KIN"/>
    <property type="match status" value="1"/>
</dbReference>
<evidence type="ECO:0000256" key="11">
    <source>
        <dbReference type="ARBA" id="ARBA00022840"/>
    </source>
</evidence>
<evidence type="ECO:0000256" key="3">
    <source>
        <dbReference type="ARBA" id="ARBA00012438"/>
    </source>
</evidence>
<dbReference type="InterPro" id="IPR038421">
    <property type="entry name" value="RisS_PPD_sf"/>
</dbReference>
<dbReference type="PROSITE" id="PS50885">
    <property type="entry name" value="HAMP"/>
    <property type="match status" value="1"/>
</dbReference>
<dbReference type="InterPro" id="IPR003594">
    <property type="entry name" value="HATPase_dom"/>
</dbReference>
<name>A0ABS8D7D5_9NEIS</name>
<dbReference type="InterPro" id="IPR005467">
    <property type="entry name" value="His_kinase_dom"/>
</dbReference>
<dbReference type="SMART" id="SM00387">
    <property type="entry name" value="HATPase_c"/>
    <property type="match status" value="1"/>
</dbReference>
<keyword evidence="5" id="KW-0997">Cell inner membrane</keyword>
<evidence type="ECO:0000256" key="4">
    <source>
        <dbReference type="ARBA" id="ARBA00022475"/>
    </source>
</evidence>
<keyword evidence="13" id="KW-0902">Two-component regulatory system</keyword>
<dbReference type="Pfam" id="PF16524">
    <property type="entry name" value="RisS_PPD"/>
    <property type="match status" value="1"/>
</dbReference>
<dbReference type="Pfam" id="PF00512">
    <property type="entry name" value="HisKA"/>
    <property type="match status" value="1"/>
</dbReference>
<evidence type="ECO:0000256" key="13">
    <source>
        <dbReference type="ARBA" id="ARBA00023012"/>
    </source>
</evidence>
<dbReference type="CDD" id="cd06225">
    <property type="entry name" value="HAMP"/>
    <property type="match status" value="1"/>
</dbReference>
<keyword evidence="14 15" id="KW-0472">Membrane</keyword>
<evidence type="ECO:0000259" key="16">
    <source>
        <dbReference type="PROSITE" id="PS50109"/>
    </source>
</evidence>
<evidence type="ECO:0000256" key="1">
    <source>
        <dbReference type="ARBA" id="ARBA00000085"/>
    </source>
</evidence>
<protein>
    <recommendedName>
        <fullName evidence="3">histidine kinase</fullName>
        <ecNumber evidence="3">2.7.13.3</ecNumber>
    </recommendedName>
</protein>
<sequence>MSKWKSKWWPESLFARLTILFLFILVITQSALVSYFHFNRDRQMARQVSEQVIDAVAELESALEGLSNDDRQEFIEAYNRPYGINLLPFVSNPIHKPLDTDNRLVRGIEKQLANYHLPVNQVGVQHHPKWRLWLSVEIGGKSYWLTVPLGRWQNDSPNQFILTVVLLTLAALVAAAWITWRMSRPLRRLHDASKALAAGNTPDVLPEEGPAELRSLSREFNQMVAALAATEKERRLMLAGISHDIRTPLTRLRLSIEMMSDDYLKDGMCIDVADIERIVQQFTAFIGGEPEESMVDTDLSALLGGVVERASRSGQAITANLSTDVFAKVHPLAIERLMNNLLDNAKRYANTPVDVSLSSTNESIQIEVRDFGPGVPESELTSISEPFVRGNKARGGDGGSGLGLAIVERIVKHHHGSIHFQNHPEGGFIVKVSLPTTRA</sequence>
<dbReference type="RefSeq" id="WP_227180922.1">
    <property type="nucleotide sequence ID" value="NZ_JAJBZT010000005.1"/>
</dbReference>
<dbReference type="SUPFAM" id="SSF55874">
    <property type="entry name" value="ATPase domain of HSP90 chaperone/DNA topoisomerase II/histidine kinase"/>
    <property type="match status" value="1"/>
</dbReference>
<evidence type="ECO:0000313" key="19">
    <source>
        <dbReference type="Proteomes" id="UP001165395"/>
    </source>
</evidence>
<comment type="caution">
    <text evidence="18">The sequence shown here is derived from an EMBL/GenBank/DDBJ whole genome shotgun (WGS) entry which is preliminary data.</text>
</comment>
<dbReference type="PANTHER" id="PTHR44936">
    <property type="entry name" value="SENSOR PROTEIN CREC"/>
    <property type="match status" value="1"/>
</dbReference>
<evidence type="ECO:0000256" key="7">
    <source>
        <dbReference type="ARBA" id="ARBA00022679"/>
    </source>
</evidence>
<dbReference type="InterPro" id="IPR050980">
    <property type="entry name" value="2C_sensor_his_kinase"/>
</dbReference>
<dbReference type="PRINTS" id="PR00344">
    <property type="entry name" value="BCTRLSENSOR"/>
</dbReference>
<dbReference type="SMART" id="SM00304">
    <property type="entry name" value="HAMP"/>
    <property type="match status" value="1"/>
</dbReference>
<dbReference type="InterPro" id="IPR032408">
    <property type="entry name" value="RisS_PPD"/>
</dbReference>
<dbReference type="EC" id="2.7.13.3" evidence="3"/>
<keyword evidence="6" id="KW-0597">Phosphoprotein</keyword>
<organism evidence="18 19">
    <name type="scientific">Leeia speluncae</name>
    <dbReference type="NCBI Taxonomy" id="2884804"/>
    <lineage>
        <taxon>Bacteria</taxon>
        <taxon>Pseudomonadati</taxon>
        <taxon>Pseudomonadota</taxon>
        <taxon>Betaproteobacteria</taxon>
        <taxon>Neisseriales</taxon>
        <taxon>Leeiaceae</taxon>
        <taxon>Leeia</taxon>
    </lineage>
</organism>
<dbReference type="EMBL" id="JAJBZT010000005">
    <property type="protein sequence ID" value="MCB6184119.1"/>
    <property type="molecule type" value="Genomic_DNA"/>
</dbReference>
<evidence type="ECO:0000256" key="10">
    <source>
        <dbReference type="ARBA" id="ARBA00022777"/>
    </source>
</evidence>
<evidence type="ECO:0000313" key="18">
    <source>
        <dbReference type="EMBL" id="MCB6184119.1"/>
    </source>
</evidence>
<keyword evidence="11" id="KW-0067">ATP-binding</keyword>
<evidence type="ECO:0000256" key="2">
    <source>
        <dbReference type="ARBA" id="ARBA00004429"/>
    </source>
</evidence>
<dbReference type="SUPFAM" id="SSF158472">
    <property type="entry name" value="HAMP domain-like"/>
    <property type="match status" value="1"/>
</dbReference>
<keyword evidence="7" id="KW-0808">Transferase</keyword>
<accession>A0ABS8D7D5</accession>
<comment type="catalytic activity">
    <reaction evidence="1">
        <text>ATP + protein L-histidine = ADP + protein N-phospho-L-histidine.</text>
        <dbReference type="EC" id="2.7.13.3"/>
    </reaction>
</comment>
<evidence type="ECO:0000256" key="14">
    <source>
        <dbReference type="ARBA" id="ARBA00023136"/>
    </source>
</evidence>
<gene>
    <name evidence="18" type="ORF">LIN78_11235</name>
</gene>
<proteinExistence type="predicted"/>
<dbReference type="InterPro" id="IPR004358">
    <property type="entry name" value="Sig_transdc_His_kin-like_C"/>
</dbReference>
<keyword evidence="12 15" id="KW-1133">Transmembrane helix</keyword>
<dbReference type="Pfam" id="PF00672">
    <property type="entry name" value="HAMP"/>
    <property type="match status" value="1"/>
</dbReference>
<dbReference type="SMART" id="SM00388">
    <property type="entry name" value="HisKA"/>
    <property type="match status" value="1"/>
</dbReference>
<dbReference type="CDD" id="cd00082">
    <property type="entry name" value="HisKA"/>
    <property type="match status" value="1"/>
</dbReference>
<dbReference type="Gene3D" id="1.10.287.130">
    <property type="match status" value="1"/>
</dbReference>
<keyword evidence="10" id="KW-0418">Kinase</keyword>
<evidence type="ECO:0000256" key="8">
    <source>
        <dbReference type="ARBA" id="ARBA00022692"/>
    </source>
</evidence>
<keyword evidence="8 15" id="KW-0812">Transmembrane</keyword>
<evidence type="ECO:0000256" key="15">
    <source>
        <dbReference type="SAM" id="Phobius"/>
    </source>
</evidence>
<dbReference type="PANTHER" id="PTHR44936:SF5">
    <property type="entry name" value="SENSOR HISTIDINE KINASE ENVZ"/>
    <property type="match status" value="1"/>
</dbReference>
<feature type="domain" description="HAMP" evidence="17">
    <location>
        <begin position="180"/>
        <end position="232"/>
    </location>
</feature>
<evidence type="ECO:0000256" key="6">
    <source>
        <dbReference type="ARBA" id="ARBA00022553"/>
    </source>
</evidence>
<feature type="domain" description="Histidine kinase" evidence="16">
    <location>
        <begin position="240"/>
        <end position="438"/>
    </location>
</feature>
<dbReference type="InterPro" id="IPR036890">
    <property type="entry name" value="HATPase_C_sf"/>
</dbReference>
<evidence type="ECO:0000259" key="17">
    <source>
        <dbReference type="PROSITE" id="PS50885"/>
    </source>
</evidence>
<feature type="transmembrane region" description="Helical" evidence="15">
    <location>
        <begin position="160"/>
        <end position="180"/>
    </location>
</feature>
<reference evidence="18" key="1">
    <citation type="submission" date="2021-10" db="EMBL/GenBank/DDBJ databases">
        <title>The complete genome sequence of Leeia sp. TBRC 13508.</title>
        <authorList>
            <person name="Charoenyingcharoen P."/>
            <person name="Yukphan P."/>
        </authorList>
    </citation>
    <scope>NUCLEOTIDE SEQUENCE</scope>
    <source>
        <strain evidence="18">TBRC 13508</strain>
    </source>
</reference>
<evidence type="ECO:0000256" key="9">
    <source>
        <dbReference type="ARBA" id="ARBA00022741"/>
    </source>
</evidence>
<feature type="transmembrane region" description="Helical" evidence="15">
    <location>
        <begin position="13"/>
        <end position="36"/>
    </location>
</feature>
<evidence type="ECO:0000256" key="5">
    <source>
        <dbReference type="ARBA" id="ARBA00022519"/>
    </source>
</evidence>
<comment type="subcellular location">
    <subcellularLocation>
        <location evidence="2">Cell inner membrane</location>
        <topology evidence="2">Multi-pass membrane protein</topology>
    </subcellularLocation>
</comment>